<evidence type="ECO:0000256" key="3">
    <source>
        <dbReference type="ARBA" id="ARBA00029721"/>
    </source>
</evidence>
<dbReference type="EMBL" id="JARGDH010000004">
    <property type="protein sequence ID" value="KAL0270643.1"/>
    <property type="molecule type" value="Genomic_DNA"/>
</dbReference>
<organism evidence="6">
    <name type="scientific">Menopon gallinae</name>
    <name type="common">poultry shaft louse</name>
    <dbReference type="NCBI Taxonomy" id="328185"/>
    <lineage>
        <taxon>Eukaryota</taxon>
        <taxon>Metazoa</taxon>
        <taxon>Ecdysozoa</taxon>
        <taxon>Arthropoda</taxon>
        <taxon>Hexapoda</taxon>
        <taxon>Insecta</taxon>
        <taxon>Pterygota</taxon>
        <taxon>Neoptera</taxon>
        <taxon>Paraneoptera</taxon>
        <taxon>Psocodea</taxon>
        <taxon>Troctomorpha</taxon>
        <taxon>Phthiraptera</taxon>
        <taxon>Amblycera</taxon>
        <taxon>Menoponidae</taxon>
        <taxon>Menopon</taxon>
    </lineage>
</organism>
<dbReference type="InterPro" id="IPR008494">
    <property type="entry name" value="DUF776"/>
</dbReference>
<dbReference type="GO" id="GO:0070301">
    <property type="term" value="P:cellular response to hydrogen peroxide"/>
    <property type="evidence" value="ECO:0007669"/>
    <property type="project" value="TreeGrafter"/>
</dbReference>
<dbReference type="EMBL" id="JARGDH010000004">
    <property type="protein sequence ID" value="KAL0270642.1"/>
    <property type="molecule type" value="Genomic_DNA"/>
</dbReference>
<evidence type="ECO:0000256" key="5">
    <source>
        <dbReference type="SAM" id="MobiDB-lite"/>
    </source>
</evidence>
<evidence type="ECO:0000256" key="2">
    <source>
        <dbReference type="ARBA" id="ARBA00022553"/>
    </source>
</evidence>
<evidence type="ECO:0000256" key="1">
    <source>
        <dbReference type="ARBA" id="ARBA00015005"/>
    </source>
</evidence>
<feature type="compositionally biased region" description="Polar residues" evidence="5">
    <location>
        <begin position="157"/>
        <end position="168"/>
    </location>
</feature>
<dbReference type="PANTHER" id="PTHR31383:SF2">
    <property type="entry name" value="OXIDATIVE STRESS-RESPONSIVE SERINE-RICH PROTEIN 1"/>
    <property type="match status" value="1"/>
</dbReference>
<protein>
    <recommendedName>
        <fullName evidence="1">Oxidative stress-responsive serine-rich protein 1</fullName>
    </recommendedName>
    <alternativeName>
        <fullName evidence="4">Oxidative stress-responsive protein 1</fullName>
    </alternativeName>
    <alternativeName>
        <fullName evidence="3">Peroxide-inducible transcript 1 protein</fullName>
    </alternativeName>
</protein>
<gene>
    <name evidence="6" type="ORF">PYX00_007988</name>
</gene>
<evidence type="ECO:0000256" key="4">
    <source>
        <dbReference type="ARBA" id="ARBA00031405"/>
    </source>
</evidence>
<name>A0AAW2HLV2_9NEOP</name>
<evidence type="ECO:0000313" key="6">
    <source>
        <dbReference type="EMBL" id="KAL0270643.1"/>
    </source>
</evidence>
<keyword evidence="2" id="KW-0597">Phosphoprotein</keyword>
<accession>A0AAW2HLV2</accession>
<dbReference type="AlphaFoldDB" id="A0AAW2HLV2"/>
<dbReference type="PANTHER" id="PTHR31383">
    <property type="entry name" value="OXIDATIVE STRESS-RESPONSE SERINE-RICH PROTEIN 1"/>
    <property type="match status" value="1"/>
</dbReference>
<sequence length="211" mass="24226">MAEERLLPDYIEQLRIASKSTCNSTNETNPFRKKTDVPSAQAKLWDNRDQHCTKCALARFPNTAMKFKASKPKFKRSPIIKDSVLKLCDGMNNICIRKCSKANHEQLECHLHKNDVNERFTSKCNEKRNLKHTVRGFDVKREDTHTKRFSDPGFPSSKEQPSPVSRLSDVSCSQQARLGADDTTIDDLAGYFDDMLHIPKKMSHMAEMMYI</sequence>
<reference evidence="6" key="1">
    <citation type="journal article" date="2024" name="Gigascience">
        <title>Chromosome-level genome of the poultry shaft louse Menopon gallinae provides insight into the host-switching and adaptive evolution of parasitic lice.</title>
        <authorList>
            <person name="Xu Y."/>
            <person name="Ma L."/>
            <person name="Liu S."/>
            <person name="Liang Y."/>
            <person name="Liu Q."/>
            <person name="He Z."/>
            <person name="Tian L."/>
            <person name="Duan Y."/>
            <person name="Cai W."/>
            <person name="Li H."/>
            <person name="Song F."/>
        </authorList>
    </citation>
    <scope>NUCLEOTIDE SEQUENCE</scope>
    <source>
        <strain evidence="6">Cailab_2023a</strain>
    </source>
</reference>
<feature type="region of interest" description="Disordered" evidence="5">
    <location>
        <begin position="145"/>
        <end position="168"/>
    </location>
</feature>
<proteinExistence type="predicted"/>
<comment type="caution">
    <text evidence="6">The sequence shown here is derived from an EMBL/GenBank/DDBJ whole genome shotgun (WGS) entry which is preliminary data.</text>
</comment>